<proteinExistence type="predicted"/>
<organism evidence="3 4">
    <name type="scientific">Alicyclobacillus fastidiosus</name>
    <dbReference type="NCBI Taxonomy" id="392011"/>
    <lineage>
        <taxon>Bacteria</taxon>
        <taxon>Bacillati</taxon>
        <taxon>Bacillota</taxon>
        <taxon>Bacilli</taxon>
        <taxon>Bacillales</taxon>
        <taxon>Alicyclobacillaceae</taxon>
        <taxon>Alicyclobacillus</taxon>
    </lineage>
</organism>
<dbReference type="Proteomes" id="UP001579974">
    <property type="component" value="Unassembled WGS sequence"/>
</dbReference>
<dbReference type="InterPro" id="IPR050248">
    <property type="entry name" value="Polysacc_deacetylase_ArnD"/>
</dbReference>
<dbReference type="Pfam" id="PF01522">
    <property type="entry name" value="Polysacc_deac_1"/>
    <property type="match status" value="1"/>
</dbReference>
<gene>
    <name evidence="3" type="ORF">KKP3000_002413</name>
</gene>
<protein>
    <submittedName>
        <fullName evidence="3">Polysaccharide deacetylase family protein</fullName>
    </submittedName>
</protein>
<dbReference type="EMBL" id="JBDXSU010000002">
    <property type="protein sequence ID" value="MFB5189406.1"/>
    <property type="molecule type" value="Genomic_DNA"/>
</dbReference>
<evidence type="ECO:0000256" key="1">
    <source>
        <dbReference type="SAM" id="SignalP"/>
    </source>
</evidence>
<evidence type="ECO:0000259" key="2">
    <source>
        <dbReference type="PROSITE" id="PS51677"/>
    </source>
</evidence>
<dbReference type="PROSITE" id="PS51677">
    <property type="entry name" value="NODB"/>
    <property type="match status" value="1"/>
</dbReference>
<keyword evidence="4" id="KW-1185">Reference proteome</keyword>
<dbReference type="InterPro" id="IPR011330">
    <property type="entry name" value="Glyco_hydro/deAcase_b/a-brl"/>
</dbReference>
<dbReference type="CDD" id="cd10917">
    <property type="entry name" value="CE4_NodB_like_6s_7s"/>
    <property type="match status" value="1"/>
</dbReference>
<feature type="chain" id="PRO_5047301946" evidence="1">
    <location>
        <begin position="25"/>
        <end position="247"/>
    </location>
</feature>
<evidence type="ECO:0000313" key="3">
    <source>
        <dbReference type="EMBL" id="MFB5189406.1"/>
    </source>
</evidence>
<reference evidence="3 4" key="1">
    <citation type="journal article" date="2024" name="Int. J. Mol. Sci.">
        <title>Exploration of Alicyclobacillus spp. Genome in Search of Antibiotic Resistance.</title>
        <authorList>
            <person name="Bucka-Kolendo J."/>
            <person name="Kiousi D.E."/>
            <person name="Dekowska A."/>
            <person name="Mikolajczuk-Szczyrba A."/>
            <person name="Karadedos D.M."/>
            <person name="Michael P."/>
            <person name="Galanis A."/>
            <person name="Sokolowska B."/>
        </authorList>
    </citation>
    <scope>NUCLEOTIDE SEQUENCE [LARGE SCALE GENOMIC DNA]</scope>
    <source>
        <strain evidence="3 4">KKP 3000</strain>
    </source>
</reference>
<name>A0ABV5ABG9_9BACL</name>
<sequence>MHRTLRALLAAAIVMTTFFPTNEAAQKKDRFYFERLGYAHWQVPTHRKVVALTFDDGPDPTYTPQVLQLLADYHDQATFFLIGRKVGEYPEIVRQTALLGNELGNHTFSHRHLAHMNAQELAGELDQTQSAILQATGQRCKYFRPPRGYYDEPSVLTAHDHGYPVIMWSWDEDSRDWQAPGVHNIVNTVLKHVHPGDIILFHDGTGNSRQTIAALREILPALHERGYQLVTISDLLRSADHTDAESK</sequence>
<dbReference type="Gene3D" id="3.20.20.370">
    <property type="entry name" value="Glycoside hydrolase/deacetylase"/>
    <property type="match status" value="1"/>
</dbReference>
<keyword evidence="1" id="KW-0732">Signal</keyword>
<comment type="caution">
    <text evidence="3">The sequence shown here is derived from an EMBL/GenBank/DDBJ whole genome shotgun (WGS) entry which is preliminary data.</text>
</comment>
<dbReference type="SUPFAM" id="SSF88713">
    <property type="entry name" value="Glycoside hydrolase/deacetylase"/>
    <property type="match status" value="1"/>
</dbReference>
<dbReference type="PANTHER" id="PTHR10587">
    <property type="entry name" value="GLYCOSYL TRANSFERASE-RELATED"/>
    <property type="match status" value="1"/>
</dbReference>
<accession>A0ABV5ABG9</accession>
<dbReference type="RefSeq" id="WP_275476706.1">
    <property type="nucleotide sequence ID" value="NZ_CP162940.1"/>
</dbReference>
<evidence type="ECO:0000313" key="4">
    <source>
        <dbReference type="Proteomes" id="UP001579974"/>
    </source>
</evidence>
<feature type="signal peptide" evidence="1">
    <location>
        <begin position="1"/>
        <end position="24"/>
    </location>
</feature>
<feature type="domain" description="NodB homology" evidence="2">
    <location>
        <begin position="48"/>
        <end position="230"/>
    </location>
</feature>
<dbReference type="InterPro" id="IPR002509">
    <property type="entry name" value="NODB_dom"/>
</dbReference>